<dbReference type="RefSeq" id="WP_281930122.1">
    <property type="nucleotide sequence ID" value="NZ_AP027142.1"/>
</dbReference>
<gene>
    <name evidence="2" type="ORF">SS37A_04090</name>
</gene>
<feature type="domain" description="Nitroreductase" evidence="1">
    <location>
        <begin position="315"/>
        <end position="512"/>
    </location>
</feature>
<organism evidence="2 3">
    <name type="scientific">Methylocystis iwaonis</name>
    <dbReference type="NCBI Taxonomy" id="2885079"/>
    <lineage>
        <taxon>Bacteria</taxon>
        <taxon>Pseudomonadati</taxon>
        <taxon>Pseudomonadota</taxon>
        <taxon>Alphaproteobacteria</taxon>
        <taxon>Hyphomicrobiales</taxon>
        <taxon>Methylocystaceae</taxon>
        <taxon>Methylocystis</taxon>
    </lineage>
</organism>
<accession>A0ABM8E4H6</accession>
<protein>
    <recommendedName>
        <fullName evidence="1">Nitroreductase domain-containing protein</fullName>
    </recommendedName>
</protein>
<evidence type="ECO:0000259" key="1">
    <source>
        <dbReference type="Pfam" id="PF00881"/>
    </source>
</evidence>
<dbReference type="PANTHER" id="PTHR42741:SF3">
    <property type="entry name" value="NITROREDUCTASE FAMILY PROTEIN"/>
    <property type="match status" value="1"/>
</dbReference>
<proteinExistence type="predicted"/>
<evidence type="ECO:0000313" key="2">
    <source>
        <dbReference type="EMBL" id="BDV32880.1"/>
    </source>
</evidence>
<dbReference type="InterPro" id="IPR029479">
    <property type="entry name" value="Nitroreductase"/>
</dbReference>
<name>A0ABM8E4H6_9HYPH</name>
<sequence>MNAYSDALPADIRGYHLRTKHAPNRYALGPAFLDWTSQPSPFRRFEGARLIALPLSRGPETPFPGPARDPAPLDVAALGLFLELAFGLSAWKSAEGSTWAVRNNPSSGNLHPTEAYILANALAGLSETARLYHYAPQEHGLEERARYEAAQAIPGGGFLLALSAIPWRECWKYGERAFRYCQLDAGHAIGAAAQACAGLGWRAHVFAVPSDDEIAALIGLDRADAFHRREEEHPDVLLWIATEGASPPVIDLGALLAEPRTFHGAANRLSEDHDGWPLVDRAVRLCHKAGSAALEPSPTLPAPSIDGPAIGEVVRRRRSVQRMDGASTLPLETFRLTLAATLPGAEPLMSAFPFPPRLSLVFYIHRVEGLEPGLYLLARDAEMAARLRAASHANFEWAPVELSGVPLFRLRAGAHEREATKFACLQPIAGKGCFAVAMIADFDRALTEEGAFAYRRLHWEAGLIGQVFYLWATAAGLAGTGIGCFFDDEVHAMLGLPAGETQFQDVYHFTVGGAVEDTRILTLPPYPEERRRP</sequence>
<dbReference type="Proteomes" id="UP001317629">
    <property type="component" value="Chromosome"/>
</dbReference>
<evidence type="ECO:0000313" key="3">
    <source>
        <dbReference type="Proteomes" id="UP001317629"/>
    </source>
</evidence>
<feature type="domain" description="Nitroreductase" evidence="1">
    <location>
        <begin position="99"/>
        <end position="222"/>
    </location>
</feature>
<dbReference type="CDD" id="cd02142">
    <property type="entry name" value="McbC_SagB-like_oxidoreductase"/>
    <property type="match status" value="2"/>
</dbReference>
<dbReference type="Pfam" id="PF00881">
    <property type="entry name" value="Nitroreductase"/>
    <property type="match status" value="2"/>
</dbReference>
<dbReference type="PANTHER" id="PTHR42741">
    <property type="entry name" value="NITROREDUCTASE FAMILY PROTEIN"/>
    <property type="match status" value="1"/>
</dbReference>
<dbReference type="Gene3D" id="3.40.109.10">
    <property type="entry name" value="NADH Oxidase"/>
    <property type="match status" value="2"/>
</dbReference>
<dbReference type="InterPro" id="IPR000415">
    <property type="entry name" value="Nitroreductase-like"/>
</dbReference>
<reference evidence="2 3" key="1">
    <citation type="journal article" date="2023" name="Int. J. Syst. Evol. Microbiol.">
        <title>Methylocystis iwaonis sp. nov., a type II methane-oxidizing bacterium from surface soil of a rice paddy field in Japan, and emended description of the genus Methylocystis (ex Whittenbury et al. 1970) Bowman et al. 1993.</title>
        <authorList>
            <person name="Kaise H."/>
            <person name="Sawadogo J.B."/>
            <person name="Alam M.S."/>
            <person name="Ueno C."/>
            <person name="Dianou D."/>
            <person name="Shinjo R."/>
            <person name="Asakawa S."/>
        </authorList>
    </citation>
    <scope>NUCLEOTIDE SEQUENCE [LARGE SCALE GENOMIC DNA]</scope>
    <source>
        <strain evidence="2 3">SS37A-Re</strain>
    </source>
</reference>
<dbReference type="SUPFAM" id="SSF55469">
    <property type="entry name" value="FMN-dependent nitroreductase-like"/>
    <property type="match status" value="2"/>
</dbReference>
<dbReference type="EMBL" id="AP027142">
    <property type="protein sequence ID" value="BDV32880.1"/>
    <property type="molecule type" value="Genomic_DNA"/>
</dbReference>
<keyword evidence="3" id="KW-1185">Reference proteome</keyword>